<feature type="transmembrane region" description="Helical" evidence="3">
    <location>
        <begin position="136"/>
        <end position="161"/>
    </location>
</feature>
<evidence type="ECO:0000256" key="2">
    <source>
        <dbReference type="PIRNR" id="PIRNR016661"/>
    </source>
</evidence>
<protein>
    <recommendedName>
        <fullName evidence="2">Biotin transporter</fullName>
    </recommendedName>
</protein>
<organism evidence="4 5">
    <name type="scientific">Corynebacterium jeddahense</name>
    <dbReference type="NCBI Taxonomy" id="1414719"/>
    <lineage>
        <taxon>Bacteria</taxon>
        <taxon>Bacillati</taxon>
        <taxon>Actinomycetota</taxon>
        <taxon>Actinomycetes</taxon>
        <taxon>Mycobacteriales</taxon>
        <taxon>Corynebacteriaceae</taxon>
        <taxon>Corynebacterium</taxon>
    </lineage>
</organism>
<dbReference type="RefSeq" id="WP_042404598.1">
    <property type="nucleotide sequence ID" value="NZ_CBYN010000001.1"/>
</dbReference>
<dbReference type="PANTHER" id="PTHR34295:SF1">
    <property type="entry name" value="BIOTIN TRANSPORTER BIOY"/>
    <property type="match status" value="1"/>
</dbReference>
<keyword evidence="2 3" id="KW-0472">Membrane</keyword>
<evidence type="ECO:0000313" key="4">
    <source>
        <dbReference type="EMBL" id="WCZ39102.1"/>
    </source>
</evidence>
<dbReference type="Pfam" id="PF02632">
    <property type="entry name" value="BioY"/>
    <property type="match status" value="1"/>
</dbReference>
<dbReference type="EMBL" id="CP063194">
    <property type="protein sequence ID" value="WCZ39102.1"/>
    <property type="molecule type" value="Genomic_DNA"/>
</dbReference>
<comment type="subcellular location">
    <subcellularLocation>
        <location evidence="2">Cell membrane</location>
        <topology evidence="2">Multi-pass membrane protein</topology>
    </subcellularLocation>
</comment>
<feature type="transmembrane region" description="Helical" evidence="3">
    <location>
        <begin position="181"/>
        <end position="198"/>
    </location>
</feature>
<evidence type="ECO:0000256" key="1">
    <source>
        <dbReference type="ARBA" id="ARBA00010692"/>
    </source>
</evidence>
<keyword evidence="2" id="KW-1003">Cell membrane</keyword>
<reference evidence="4 5" key="1">
    <citation type="submission" date="2020-10" db="EMBL/GenBank/DDBJ databases">
        <title>Complete genome sequence of Corynebacterium jeddahense DSM 45997, type strain of Corynebacterium jeddahense.</title>
        <authorList>
            <person name="Busche T."/>
            <person name="Kalinowski J."/>
            <person name="Ruckert C."/>
        </authorList>
    </citation>
    <scope>NUCLEOTIDE SEQUENCE [LARGE SCALE GENOMIC DNA]</scope>
    <source>
        <strain evidence="4 5">DSM 45997</strain>
    </source>
</reference>
<dbReference type="Proteomes" id="UP001218071">
    <property type="component" value="Chromosome"/>
</dbReference>
<comment type="similarity">
    <text evidence="1 2">Belongs to the BioY family.</text>
</comment>
<dbReference type="PANTHER" id="PTHR34295">
    <property type="entry name" value="BIOTIN TRANSPORTER BIOY"/>
    <property type="match status" value="1"/>
</dbReference>
<feature type="transmembrane region" description="Helical" evidence="3">
    <location>
        <begin position="28"/>
        <end position="46"/>
    </location>
</feature>
<evidence type="ECO:0000256" key="3">
    <source>
        <dbReference type="SAM" id="Phobius"/>
    </source>
</evidence>
<keyword evidence="3" id="KW-0812">Transmembrane</keyword>
<proteinExistence type="inferred from homology"/>
<name>A0ABY7UKV0_9CORY</name>
<evidence type="ECO:0000313" key="5">
    <source>
        <dbReference type="Proteomes" id="UP001218071"/>
    </source>
</evidence>
<feature type="transmembrane region" description="Helical" evidence="3">
    <location>
        <begin position="52"/>
        <end position="69"/>
    </location>
</feature>
<keyword evidence="5" id="KW-1185">Reference proteome</keyword>
<feature type="transmembrane region" description="Helical" evidence="3">
    <location>
        <begin position="106"/>
        <end position="124"/>
    </location>
</feature>
<feature type="transmembrane region" description="Helical" evidence="3">
    <location>
        <begin position="76"/>
        <end position="94"/>
    </location>
</feature>
<gene>
    <name evidence="4" type="primary">bioY</name>
    <name evidence="4" type="ORF">CJEDD_07545</name>
</gene>
<dbReference type="InterPro" id="IPR003784">
    <property type="entry name" value="BioY"/>
</dbReference>
<sequence>MTTAQPQRATNSAARAAKSSGNSTAQDIALIAVFAAIIIVLGFVSIPVGAAGVPIVLQNAAVILAGLVLGSRRGFYTAGIFLLVGLALPVLAGGRTVISALGGPTVGYLVGYLVSAPVAGAIAYRAPFRSNKGATIGILAVAGFVALFFQYLCGVFGLMWRTDMSFGGAWAAQVPFLLPDAGKTVLMIAIAFAVHQAFPDLRGARR</sequence>
<keyword evidence="2" id="KW-0813">Transport</keyword>
<dbReference type="PIRSF" id="PIRSF016661">
    <property type="entry name" value="BioY"/>
    <property type="match status" value="1"/>
</dbReference>
<keyword evidence="3" id="KW-1133">Transmembrane helix</keyword>
<dbReference type="Gene3D" id="1.10.1760.20">
    <property type="match status" value="1"/>
</dbReference>
<accession>A0ABY7UKV0</accession>